<proteinExistence type="predicted"/>
<dbReference type="GO" id="GO:0005975">
    <property type="term" value="P:carbohydrate metabolic process"/>
    <property type="evidence" value="ECO:0007669"/>
    <property type="project" value="InterPro"/>
</dbReference>
<protein>
    <submittedName>
        <fullName evidence="1">LacX</fullName>
    </submittedName>
</protein>
<dbReference type="GO" id="GO:0030246">
    <property type="term" value="F:carbohydrate binding"/>
    <property type="evidence" value="ECO:0007669"/>
    <property type="project" value="InterPro"/>
</dbReference>
<evidence type="ECO:0000313" key="2">
    <source>
        <dbReference type="Proteomes" id="UP000011676"/>
    </source>
</evidence>
<dbReference type="InterPro" id="IPR037481">
    <property type="entry name" value="LacX"/>
</dbReference>
<dbReference type="Gene3D" id="2.70.98.10">
    <property type="match status" value="1"/>
</dbReference>
<dbReference type="EMBL" id="AHSR01000013">
    <property type="protein sequence ID" value="EMC24886.1"/>
    <property type="molecule type" value="Genomic_DNA"/>
</dbReference>
<dbReference type="InterPro" id="IPR008183">
    <property type="entry name" value="Aldose_1/G6P_1-epimerase"/>
</dbReference>
<gene>
    <name evidence="1" type="ORF">SMU82_03466</name>
</gene>
<reference evidence="1 2" key="1">
    <citation type="journal article" date="2013" name="Mol. Biol. Evol.">
        <title>Evolutionary and population genomics of the cavity causing bacteria Streptococcus mutans.</title>
        <authorList>
            <person name="Cornejo O.E."/>
            <person name="Lefebure T."/>
            <person name="Pavinski Bitar P.D."/>
            <person name="Lang P."/>
            <person name="Richards V.P."/>
            <person name="Eilertson K."/>
            <person name="Do T."/>
            <person name="Beighton D."/>
            <person name="Zeng L."/>
            <person name="Ahn S.J."/>
            <person name="Burne R.A."/>
            <person name="Siepel A."/>
            <person name="Bustamante C.D."/>
            <person name="Stanhope M.J."/>
        </authorList>
    </citation>
    <scope>NUCLEOTIDE SEQUENCE [LARGE SCALE GENOMIC DNA]</scope>
    <source>
        <strain evidence="1 2">SM6</strain>
    </source>
</reference>
<dbReference type="GO" id="GO:0016853">
    <property type="term" value="F:isomerase activity"/>
    <property type="evidence" value="ECO:0007669"/>
    <property type="project" value="InterPro"/>
</dbReference>
<sequence length="298" mass="34573">MVIELKNEKVTVQFKEFGGALSSIKDQDGIEYLWQGNPDYWSSQAPVLFPICGSLRNDKGIYTSKKHSHRYGSIPRHGLVRKKNFRFEQLGKDSVVFTITPDKEMLMQYPYHFELKIIYTLKHTTIRTEYQVINKEKESIMPYFIGGHPGLNCPLFAGDRYEDYYLEFEKEETCTVPKSFPDTGLLDLQDRKIFLKGQKYLDLDYSLFTHDAITLDNLQSRSVSLRSKNHGGGLRLDFADFPYLILWSTANKSPFIALEPWSGLSTAVDESDYFEEKRNVSFVEPGQFDRNYFDITVL</sequence>
<dbReference type="InterPro" id="IPR014718">
    <property type="entry name" value="GH-type_carb-bd"/>
</dbReference>
<dbReference type="AlphaFoldDB" id="A0A829BNH3"/>
<accession>A0A829BNH3</accession>
<evidence type="ECO:0000313" key="1">
    <source>
        <dbReference type="EMBL" id="EMC24886.1"/>
    </source>
</evidence>
<dbReference type="Pfam" id="PF01263">
    <property type="entry name" value="Aldose_epim"/>
    <property type="match status" value="1"/>
</dbReference>
<dbReference type="SUPFAM" id="SSF74650">
    <property type="entry name" value="Galactose mutarotase-like"/>
    <property type="match status" value="1"/>
</dbReference>
<dbReference type="InterPro" id="IPR011013">
    <property type="entry name" value="Gal_mutarotase_sf_dom"/>
</dbReference>
<dbReference type="CDD" id="cd09024">
    <property type="entry name" value="Aldose_epim_lacX"/>
    <property type="match status" value="1"/>
</dbReference>
<organism evidence="1 2">
    <name type="scientific">Streptococcus mutans SM6</name>
    <dbReference type="NCBI Taxonomy" id="857119"/>
    <lineage>
        <taxon>Bacteria</taxon>
        <taxon>Bacillati</taxon>
        <taxon>Bacillota</taxon>
        <taxon>Bacilli</taxon>
        <taxon>Lactobacillales</taxon>
        <taxon>Streptococcaceae</taxon>
        <taxon>Streptococcus</taxon>
    </lineage>
</organism>
<name>A0A829BNH3_STRMG</name>
<dbReference type="Proteomes" id="UP000011676">
    <property type="component" value="Unassembled WGS sequence"/>
</dbReference>
<dbReference type="RefSeq" id="WP_002274127.1">
    <property type="nucleotide sequence ID" value="NZ_AHSR01000013.1"/>
</dbReference>
<comment type="caution">
    <text evidence="1">The sequence shown here is derived from an EMBL/GenBank/DDBJ whole genome shotgun (WGS) entry which is preliminary data.</text>
</comment>